<sequence>MIRGCARWFVGLVLAVGPAAVSAQLSPASTTPAPEIASDDPLLVQVDQAIQINGQRYLVANSNSPWQIFHGILAYKKELMLRVGDQKMSAIEWVATHEPRFDGRPLLLATPHGAKFHPFTREYAFEGHPAQTLALLSESHLPPDFEFKLGDRKVTIADFLNNTLMEINDREEITWVLWALINYLKCDAQWTDQWGRPWSIEKLVQMQVNAPVVGAPCGGNHGLFVLARARDKYLKSGRELRGVWYQADYKIKQYIEIARSLQNADGTFSADFYRGPGYATDMKTRFNTTGHTLEFLAVGLPDQRLNEPWVRNAVHILSKELIDHRRVPVDPGPLYHSINALMNYRDRVRALKPAAPSLAETKPAAPGTVVLKPTTTAQAPAPPAPLVVSPQEAAPVPLPGSQAANASKVLSLLDPIPLPPPLEEEPVSAARPANR</sequence>
<feature type="region of interest" description="Disordered" evidence="1">
    <location>
        <begin position="413"/>
        <end position="435"/>
    </location>
</feature>
<evidence type="ECO:0000256" key="2">
    <source>
        <dbReference type="SAM" id="SignalP"/>
    </source>
</evidence>
<organism evidence="3">
    <name type="scientific">Schlesneria paludicola</name>
    <dbReference type="NCBI Taxonomy" id="360056"/>
    <lineage>
        <taxon>Bacteria</taxon>
        <taxon>Pseudomonadati</taxon>
        <taxon>Planctomycetota</taxon>
        <taxon>Planctomycetia</taxon>
        <taxon>Planctomycetales</taxon>
        <taxon>Planctomycetaceae</taxon>
        <taxon>Schlesneria</taxon>
    </lineage>
</organism>
<proteinExistence type="predicted"/>
<dbReference type="AlphaFoldDB" id="A0A7C4LJY6"/>
<evidence type="ECO:0000313" key="3">
    <source>
        <dbReference type="EMBL" id="HGT39002.1"/>
    </source>
</evidence>
<keyword evidence="2" id="KW-0732">Signal</keyword>
<name>A0A7C4LJY6_9PLAN</name>
<reference evidence="3" key="1">
    <citation type="journal article" date="2020" name="mSystems">
        <title>Genome- and Community-Level Interaction Insights into Carbon Utilization and Element Cycling Functions of Hydrothermarchaeota in Hydrothermal Sediment.</title>
        <authorList>
            <person name="Zhou Z."/>
            <person name="Liu Y."/>
            <person name="Xu W."/>
            <person name="Pan J."/>
            <person name="Luo Z.H."/>
            <person name="Li M."/>
        </authorList>
    </citation>
    <scope>NUCLEOTIDE SEQUENCE [LARGE SCALE GENOMIC DNA]</scope>
    <source>
        <strain evidence="3">SpSt-508</strain>
    </source>
</reference>
<dbReference type="EMBL" id="DSVQ01000012">
    <property type="protein sequence ID" value="HGT39002.1"/>
    <property type="molecule type" value="Genomic_DNA"/>
</dbReference>
<protein>
    <submittedName>
        <fullName evidence="3">Uncharacterized protein</fullName>
    </submittedName>
</protein>
<feature type="region of interest" description="Disordered" evidence="1">
    <location>
        <begin position="375"/>
        <end position="401"/>
    </location>
</feature>
<gene>
    <name evidence="3" type="ORF">ENS64_07025</name>
</gene>
<feature type="signal peptide" evidence="2">
    <location>
        <begin position="1"/>
        <end position="23"/>
    </location>
</feature>
<accession>A0A7C4LJY6</accession>
<feature type="chain" id="PRO_5027905839" evidence="2">
    <location>
        <begin position="24"/>
        <end position="435"/>
    </location>
</feature>
<evidence type="ECO:0000256" key="1">
    <source>
        <dbReference type="SAM" id="MobiDB-lite"/>
    </source>
</evidence>
<comment type="caution">
    <text evidence="3">The sequence shown here is derived from an EMBL/GenBank/DDBJ whole genome shotgun (WGS) entry which is preliminary data.</text>
</comment>